<dbReference type="Pfam" id="PF00237">
    <property type="entry name" value="Ribosomal_L22"/>
    <property type="match status" value="1"/>
</dbReference>
<dbReference type="GO" id="GO:0019843">
    <property type="term" value="F:rRNA binding"/>
    <property type="evidence" value="ECO:0007669"/>
    <property type="project" value="UniProtKB-UniRule"/>
</dbReference>
<keyword evidence="2 7" id="KW-0699">rRNA-binding</keyword>
<dbReference type="GO" id="GO:0003735">
    <property type="term" value="F:structural constituent of ribosome"/>
    <property type="evidence" value="ECO:0007669"/>
    <property type="project" value="InterPro"/>
</dbReference>
<gene>
    <name evidence="7" type="primary">rplV</name>
    <name evidence="12" type="ORF">A2801_01230</name>
</gene>
<dbReference type="HAMAP" id="MF_01331_B">
    <property type="entry name" value="Ribosomal_uL22_B"/>
    <property type="match status" value="1"/>
</dbReference>
<evidence type="ECO:0000256" key="6">
    <source>
        <dbReference type="ARBA" id="ARBA00035207"/>
    </source>
</evidence>
<reference evidence="12 13" key="1">
    <citation type="journal article" date="2016" name="Nat. Commun.">
        <title>Thousands of microbial genomes shed light on interconnected biogeochemical processes in an aquifer system.</title>
        <authorList>
            <person name="Anantharaman K."/>
            <person name="Brown C.T."/>
            <person name="Hug L.A."/>
            <person name="Sharon I."/>
            <person name="Castelle C.J."/>
            <person name="Probst A.J."/>
            <person name="Thomas B.C."/>
            <person name="Singh A."/>
            <person name="Wilkins M.J."/>
            <person name="Karaoz U."/>
            <person name="Brodie E.L."/>
            <person name="Williams K.H."/>
            <person name="Hubbard S.S."/>
            <person name="Banfield J.F."/>
        </authorList>
    </citation>
    <scope>NUCLEOTIDE SEQUENCE [LARGE SCALE GENOMIC DNA]</scope>
</reference>
<feature type="region of interest" description="Disordered" evidence="11">
    <location>
        <begin position="113"/>
        <end position="137"/>
    </location>
</feature>
<protein>
    <recommendedName>
        <fullName evidence="6 7">Large ribosomal subunit protein uL22</fullName>
    </recommendedName>
</protein>
<dbReference type="InterPro" id="IPR047867">
    <property type="entry name" value="Ribosomal_uL22_bac/org-type"/>
</dbReference>
<keyword evidence="5 7" id="KW-0687">Ribonucleoprotein</keyword>
<comment type="function">
    <text evidence="7">The globular domain of the protein is located near the polypeptide exit tunnel on the outside of the subunit, while an extended beta-hairpin is found that lines the wall of the exit tunnel in the center of the 70S ribosome.</text>
</comment>
<dbReference type="PANTHER" id="PTHR13501:SF8">
    <property type="entry name" value="LARGE RIBOSOMAL SUBUNIT PROTEIN UL22M"/>
    <property type="match status" value="1"/>
</dbReference>
<evidence type="ECO:0000256" key="5">
    <source>
        <dbReference type="ARBA" id="ARBA00023274"/>
    </source>
</evidence>
<evidence type="ECO:0000313" key="12">
    <source>
        <dbReference type="EMBL" id="OGM30252.1"/>
    </source>
</evidence>
<evidence type="ECO:0000256" key="2">
    <source>
        <dbReference type="ARBA" id="ARBA00022730"/>
    </source>
</evidence>
<dbReference type="InterPro" id="IPR001063">
    <property type="entry name" value="Ribosomal_uL22"/>
</dbReference>
<evidence type="ECO:0000256" key="10">
    <source>
        <dbReference type="RuleBase" id="RU004008"/>
    </source>
</evidence>
<evidence type="ECO:0000256" key="9">
    <source>
        <dbReference type="RuleBase" id="RU004006"/>
    </source>
</evidence>
<keyword evidence="4 7" id="KW-0689">Ribosomal protein</keyword>
<dbReference type="Proteomes" id="UP000177263">
    <property type="component" value="Unassembled WGS sequence"/>
</dbReference>
<comment type="caution">
    <text evidence="12">The sequence shown here is derived from an EMBL/GenBank/DDBJ whole genome shotgun (WGS) entry which is preliminary data.</text>
</comment>
<comment type="subunit">
    <text evidence="7 9">Part of the 50S ribosomal subunit.</text>
</comment>
<dbReference type="AlphaFoldDB" id="A0A1F7YSH4"/>
<organism evidence="12 13">
    <name type="scientific">Candidatus Woesebacteria bacterium RIFCSPHIGHO2_01_FULL_41_10</name>
    <dbReference type="NCBI Taxonomy" id="1802500"/>
    <lineage>
        <taxon>Bacteria</taxon>
        <taxon>Candidatus Woeseibacteriota</taxon>
    </lineage>
</organism>
<dbReference type="Gene3D" id="3.90.470.10">
    <property type="entry name" value="Ribosomal protein L22/L17"/>
    <property type="match status" value="1"/>
</dbReference>
<keyword evidence="3 7" id="KW-0694">RNA-binding</keyword>
<dbReference type="PANTHER" id="PTHR13501">
    <property type="entry name" value="CHLOROPLAST 50S RIBOSOMAL PROTEIN L22-RELATED"/>
    <property type="match status" value="1"/>
</dbReference>
<feature type="compositionally biased region" description="Basic residues" evidence="11">
    <location>
        <begin position="127"/>
        <end position="137"/>
    </location>
</feature>
<dbReference type="STRING" id="1802500.A2801_01230"/>
<evidence type="ECO:0000256" key="7">
    <source>
        <dbReference type="HAMAP-Rule" id="MF_01331"/>
    </source>
</evidence>
<sequence>MKYSATQKFVRIAPRKVRLVADVARQLPPTKAAEMLPYLPKSAAIPVAKVIKSAIANAVIQGANPEALRFSQIQVGEGPVLKRWREASRGRVHGYVKKMSHITVVVEASEVAVPKQEEKPKAEVKKSTKKISKPKTK</sequence>
<evidence type="ECO:0000256" key="3">
    <source>
        <dbReference type="ARBA" id="ARBA00022884"/>
    </source>
</evidence>
<proteinExistence type="inferred from homology"/>
<feature type="compositionally biased region" description="Basic and acidic residues" evidence="11">
    <location>
        <begin position="115"/>
        <end position="126"/>
    </location>
</feature>
<evidence type="ECO:0000256" key="1">
    <source>
        <dbReference type="ARBA" id="ARBA00009451"/>
    </source>
</evidence>
<evidence type="ECO:0000256" key="4">
    <source>
        <dbReference type="ARBA" id="ARBA00022980"/>
    </source>
</evidence>
<evidence type="ECO:0000313" key="13">
    <source>
        <dbReference type="Proteomes" id="UP000177263"/>
    </source>
</evidence>
<dbReference type="EMBL" id="MGGM01000002">
    <property type="protein sequence ID" value="OGM30252.1"/>
    <property type="molecule type" value="Genomic_DNA"/>
</dbReference>
<accession>A0A1F7YSH4</accession>
<dbReference type="GO" id="GO:0022625">
    <property type="term" value="C:cytosolic large ribosomal subunit"/>
    <property type="evidence" value="ECO:0007669"/>
    <property type="project" value="TreeGrafter"/>
</dbReference>
<dbReference type="NCBIfam" id="TIGR01044">
    <property type="entry name" value="rplV_bact"/>
    <property type="match status" value="1"/>
</dbReference>
<dbReference type="InterPro" id="IPR036394">
    <property type="entry name" value="Ribosomal_uL22_sf"/>
</dbReference>
<comment type="similarity">
    <text evidence="1 7 8">Belongs to the universal ribosomal protein uL22 family.</text>
</comment>
<evidence type="ECO:0000256" key="11">
    <source>
        <dbReference type="SAM" id="MobiDB-lite"/>
    </source>
</evidence>
<dbReference type="SUPFAM" id="SSF54843">
    <property type="entry name" value="Ribosomal protein L22"/>
    <property type="match status" value="1"/>
</dbReference>
<name>A0A1F7YSH4_9BACT</name>
<dbReference type="InterPro" id="IPR005727">
    <property type="entry name" value="Ribosomal_uL22_bac/chlpt-type"/>
</dbReference>
<dbReference type="GO" id="GO:0006412">
    <property type="term" value="P:translation"/>
    <property type="evidence" value="ECO:0007669"/>
    <property type="project" value="UniProtKB-UniRule"/>
</dbReference>
<evidence type="ECO:0000256" key="8">
    <source>
        <dbReference type="RuleBase" id="RU004005"/>
    </source>
</evidence>
<comment type="function">
    <text evidence="7 10">This protein binds specifically to 23S rRNA; its binding is stimulated by other ribosomal proteins, e.g., L4, L17, and L20. It is important during the early stages of 50S assembly. It makes multiple contacts with different domains of the 23S rRNA in the assembled 50S subunit and ribosome.</text>
</comment>
<dbReference type="CDD" id="cd00336">
    <property type="entry name" value="Ribosomal_L22"/>
    <property type="match status" value="1"/>
</dbReference>